<evidence type="ECO:0000313" key="1">
    <source>
        <dbReference type="Proteomes" id="UP001318040"/>
    </source>
</evidence>
<sequence>MVVFCSPLVTSCLRLQPRDVTRFQEAADPLACTHWDPRRIRRKTLAAVKPLPTIHELDNVRALKELGIAINSLASGKSPGKDGITPEIVGAEQAWHWLKKRLKDVEVVGPADDWYRECQDWPQWRRPVS</sequence>
<name>A0AAJ7UF81_PETMA</name>
<evidence type="ECO:0000313" key="2">
    <source>
        <dbReference type="RefSeq" id="XP_032835194.1"/>
    </source>
</evidence>
<gene>
    <name evidence="2" type="primary">LOC116957240</name>
</gene>
<keyword evidence="1" id="KW-1185">Reference proteome</keyword>
<organism evidence="1 2">
    <name type="scientific">Petromyzon marinus</name>
    <name type="common">Sea lamprey</name>
    <dbReference type="NCBI Taxonomy" id="7757"/>
    <lineage>
        <taxon>Eukaryota</taxon>
        <taxon>Metazoa</taxon>
        <taxon>Chordata</taxon>
        <taxon>Craniata</taxon>
        <taxon>Vertebrata</taxon>
        <taxon>Cyclostomata</taxon>
        <taxon>Hyperoartia</taxon>
        <taxon>Petromyzontiformes</taxon>
        <taxon>Petromyzontidae</taxon>
        <taxon>Petromyzon</taxon>
    </lineage>
</organism>
<accession>A0AAJ7UF81</accession>
<protein>
    <submittedName>
        <fullName evidence="2">Uncharacterized protein LOC116957240 isoform X6</fullName>
    </submittedName>
</protein>
<proteinExistence type="predicted"/>
<dbReference type="Proteomes" id="UP001318040">
    <property type="component" value="Chromosome 71"/>
</dbReference>
<dbReference type="RefSeq" id="XP_032835194.1">
    <property type="nucleotide sequence ID" value="XM_032979303.1"/>
</dbReference>
<reference evidence="2" key="1">
    <citation type="submission" date="2025-08" db="UniProtKB">
        <authorList>
            <consortium name="RefSeq"/>
        </authorList>
    </citation>
    <scope>IDENTIFICATION</scope>
    <source>
        <tissue evidence="2">Sperm</tissue>
    </source>
</reference>
<dbReference type="AlphaFoldDB" id="A0AAJ7UF81"/>